<dbReference type="InterPro" id="IPR038408">
    <property type="entry name" value="GNK2_sf"/>
</dbReference>
<gene>
    <name evidence="4" type="ORF">LTRI10_LOCUS28617</name>
</gene>
<dbReference type="EMBL" id="OZ034818">
    <property type="protein sequence ID" value="CAL1387644.1"/>
    <property type="molecule type" value="Genomic_DNA"/>
</dbReference>
<evidence type="ECO:0000256" key="2">
    <source>
        <dbReference type="ARBA" id="ARBA00022737"/>
    </source>
</evidence>
<dbReference type="PROSITE" id="PS51473">
    <property type="entry name" value="GNK2"/>
    <property type="match status" value="1"/>
</dbReference>
<dbReference type="InterPro" id="IPR002902">
    <property type="entry name" value="GNK2"/>
</dbReference>
<protein>
    <recommendedName>
        <fullName evidence="3">Gnk2-homologous domain-containing protein</fullName>
    </recommendedName>
</protein>
<dbReference type="AlphaFoldDB" id="A0AAV2EPC1"/>
<reference evidence="4 5" key="1">
    <citation type="submission" date="2024-04" db="EMBL/GenBank/DDBJ databases">
        <authorList>
            <person name="Fracassetti M."/>
        </authorList>
    </citation>
    <scope>NUCLEOTIDE SEQUENCE [LARGE SCALE GENOMIC DNA]</scope>
</reference>
<keyword evidence="5" id="KW-1185">Reference proteome</keyword>
<keyword evidence="1" id="KW-0732">Signal</keyword>
<evidence type="ECO:0000313" key="5">
    <source>
        <dbReference type="Proteomes" id="UP001497516"/>
    </source>
</evidence>
<name>A0AAV2EPC1_9ROSI</name>
<proteinExistence type="predicted"/>
<keyword evidence="2" id="KW-0677">Repeat</keyword>
<sequence length="121" mass="13566">MCNKRNFSSRGLLPAKSHLLGKLIAKTYSKPNYKYCTGDATRGGGRHTMYGYAYCSRVMVCDGGGEGRWCPTSYEECSGCLATAGEYLTKRCKCRIGGHVKVNTGRLECYIRYETRKFRCS</sequence>
<dbReference type="Proteomes" id="UP001497516">
    <property type="component" value="Chromosome 5"/>
</dbReference>
<evidence type="ECO:0000313" key="4">
    <source>
        <dbReference type="EMBL" id="CAL1387644.1"/>
    </source>
</evidence>
<feature type="domain" description="Gnk2-homologous" evidence="3">
    <location>
        <begin position="1"/>
        <end position="118"/>
    </location>
</feature>
<evidence type="ECO:0000259" key="3">
    <source>
        <dbReference type="PROSITE" id="PS51473"/>
    </source>
</evidence>
<accession>A0AAV2EPC1</accession>
<evidence type="ECO:0000256" key="1">
    <source>
        <dbReference type="ARBA" id="ARBA00022729"/>
    </source>
</evidence>
<organism evidence="4 5">
    <name type="scientific">Linum trigynum</name>
    <dbReference type="NCBI Taxonomy" id="586398"/>
    <lineage>
        <taxon>Eukaryota</taxon>
        <taxon>Viridiplantae</taxon>
        <taxon>Streptophyta</taxon>
        <taxon>Embryophyta</taxon>
        <taxon>Tracheophyta</taxon>
        <taxon>Spermatophyta</taxon>
        <taxon>Magnoliopsida</taxon>
        <taxon>eudicotyledons</taxon>
        <taxon>Gunneridae</taxon>
        <taxon>Pentapetalae</taxon>
        <taxon>rosids</taxon>
        <taxon>fabids</taxon>
        <taxon>Malpighiales</taxon>
        <taxon>Linaceae</taxon>
        <taxon>Linum</taxon>
    </lineage>
</organism>
<dbReference type="Gene3D" id="3.30.430.20">
    <property type="entry name" value="Gnk2 domain, C-X8-C-X2-C motif"/>
    <property type="match status" value="1"/>
</dbReference>